<dbReference type="SMART" id="SM00855">
    <property type="entry name" value="PGAM"/>
    <property type="match status" value="1"/>
</dbReference>
<dbReference type="CDD" id="cd07067">
    <property type="entry name" value="HP_PGM_like"/>
    <property type="match status" value="1"/>
</dbReference>
<feature type="binding site" evidence="6">
    <location>
        <position position="69"/>
    </location>
    <ligand>
        <name>substrate</name>
    </ligand>
</feature>
<gene>
    <name evidence="7" type="ORF">GBZ86_10300</name>
</gene>
<dbReference type="Pfam" id="PF00300">
    <property type="entry name" value="His_Phos_1"/>
    <property type="match status" value="1"/>
</dbReference>
<reference evidence="7 8" key="1">
    <citation type="submission" date="2019-10" db="EMBL/GenBank/DDBJ databases">
        <title>The Genome Sequence of Clostridium tarantellae Isolated from Fish Brain.</title>
        <authorList>
            <person name="Bano L."/>
            <person name="Kiel M."/>
            <person name="Sales G."/>
            <person name="Doxey A.C."/>
            <person name="Mansfield M.J."/>
            <person name="Schiavone M."/>
            <person name="Rossetto O."/>
            <person name="Pirazzini M."/>
            <person name="Dobrindt U."/>
            <person name="Montecucco C."/>
        </authorList>
    </citation>
    <scope>NUCLEOTIDE SEQUENCE [LARGE SCALE GENOMIC DNA]</scope>
    <source>
        <strain evidence="7 8">DSM 3997</strain>
    </source>
</reference>
<evidence type="ECO:0000256" key="5">
    <source>
        <dbReference type="PIRSR" id="PIRSR613078-1"/>
    </source>
</evidence>
<proteinExistence type="inferred from homology"/>
<feature type="binding site" evidence="6">
    <location>
        <begin position="15"/>
        <end position="22"/>
    </location>
    <ligand>
        <name>substrate</name>
    </ligand>
</feature>
<evidence type="ECO:0000313" key="7">
    <source>
        <dbReference type="EMBL" id="MPQ44152.1"/>
    </source>
</evidence>
<dbReference type="GO" id="GO:0004619">
    <property type="term" value="F:phosphoglycerate mutase activity"/>
    <property type="evidence" value="ECO:0007669"/>
    <property type="project" value="UniProtKB-EC"/>
</dbReference>
<dbReference type="OrthoDB" id="7925971at2"/>
<comment type="caution">
    <text evidence="7">The sequence shown here is derived from an EMBL/GenBank/DDBJ whole genome shotgun (WGS) entry which is preliminary data.</text>
</comment>
<evidence type="ECO:0000256" key="1">
    <source>
        <dbReference type="ARBA" id="ARBA00006717"/>
    </source>
</evidence>
<evidence type="ECO:0000256" key="4">
    <source>
        <dbReference type="ARBA" id="ARBA00023235"/>
    </source>
</evidence>
<accession>A0A6I1MPJ3</accession>
<evidence type="ECO:0000256" key="6">
    <source>
        <dbReference type="PIRSR" id="PIRSR613078-2"/>
    </source>
</evidence>
<keyword evidence="4" id="KW-0413">Isomerase</keyword>
<dbReference type="InterPro" id="IPR005952">
    <property type="entry name" value="Phosphogly_mut1"/>
</dbReference>
<dbReference type="SUPFAM" id="SSF53254">
    <property type="entry name" value="Phosphoglycerate mutase-like"/>
    <property type="match status" value="1"/>
</dbReference>
<keyword evidence="3" id="KW-0324">Glycolysis</keyword>
<dbReference type="InterPro" id="IPR029033">
    <property type="entry name" value="His_PPase_superfam"/>
</dbReference>
<evidence type="ECO:0000256" key="2">
    <source>
        <dbReference type="ARBA" id="ARBA00012028"/>
    </source>
</evidence>
<dbReference type="Gene3D" id="3.40.50.1240">
    <property type="entry name" value="Phosphoglycerate mutase-like"/>
    <property type="match status" value="1"/>
</dbReference>
<dbReference type="EMBL" id="WHJC01000161">
    <property type="protein sequence ID" value="MPQ44152.1"/>
    <property type="molecule type" value="Genomic_DNA"/>
</dbReference>
<feature type="active site" description="Tele-phosphohistidine intermediate" evidence="5">
    <location>
        <position position="16"/>
    </location>
</feature>
<dbReference type="InterPro" id="IPR013078">
    <property type="entry name" value="His_Pase_superF_clade-1"/>
</dbReference>
<feature type="active site" description="Proton donor/acceptor" evidence="5">
    <location>
        <position position="93"/>
    </location>
</feature>
<dbReference type="GO" id="GO:0006096">
    <property type="term" value="P:glycolytic process"/>
    <property type="evidence" value="ECO:0007669"/>
    <property type="project" value="UniProtKB-KW"/>
</dbReference>
<evidence type="ECO:0000313" key="8">
    <source>
        <dbReference type="Proteomes" id="UP000430345"/>
    </source>
</evidence>
<protein>
    <recommendedName>
        <fullName evidence="2">phosphoglycerate mutase (2,3-diphosphoglycerate-dependent)</fullName>
        <ecNumber evidence="2">5.4.2.11</ecNumber>
    </recommendedName>
</protein>
<name>A0A6I1MPJ3_9CLOT</name>
<evidence type="ECO:0000256" key="3">
    <source>
        <dbReference type="ARBA" id="ARBA00023152"/>
    </source>
</evidence>
<dbReference type="EC" id="5.4.2.11" evidence="2"/>
<keyword evidence="8" id="KW-1185">Reference proteome</keyword>
<sequence length="208" mass="24189">MLYRECINLKIVLIRHTECIANELGVYGGQVDYELTKKGKKQLDKVIKYLYDSKIFEGIEHVYTSPLKRCYLLANKISKTFNLPFNFKSNLIETNFGIFEGLSNEEIKKNFKDDYEKWCNEYVTFAIPKGESLLNCSKRVSLVVNEIINKNKNLIIVAHGGIIKLIILNLLKLDLSHYWNFYCGNGSIIELSYMDDFAYIKNIINFNN</sequence>
<organism evidence="7 8">
    <name type="scientific">Clostridium tarantellae</name>
    <dbReference type="NCBI Taxonomy" id="39493"/>
    <lineage>
        <taxon>Bacteria</taxon>
        <taxon>Bacillati</taxon>
        <taxon>Bacillota</taxon>
        <taxon>Clostridia</taxon>
        <taxon>Eubacteriales</taxon>
        <taxon>Clostridiaceae</taxon>
        <taxon>Clostridium</taxon>
    </lineage>
</organism>
<dbReference type="Proteomes" id="UP000430345">
    <property type="component" value="Unassembled WGS sequence"/>
</dbReference>
<comment type="similarity">
    <text evidence="1">Belongs to the phosphoglycerate mutase family. BPG-dependent PGAM subfamily.</text>
</comment>
<dbReference type="PANTHER" id="PTHR11931">
    <property type="entry name" value="PHOSPHOGLYCERATE MUTASE"/>
    <property type="match status" value="1"/>
</dbReference>
<dbReference type="AlphaFoldDB" id="A0A6I1MPJ3"/>
<dbReference type="PIRSF" id="PIRSF000709">
    <property type="entry name" value="6PFK_2-Ptase"/>
    <property type="match status" value="1"/>
</dbReference>